<evidence type="ECO:0000256" key="2">
    <source>
        <dbReference type="ARBA" id="ARBA00022597"/>
    </source>
</evidence>
<dbReference type="AlphaFoldDB" id="D1YKZ1"/>
<keyword evidence="1" id="KW-0813">Transport</keyword>
<protein>
    <submittedName>
        <fullName evidence="8">PTS system, lactose-specific IIa component</fullName>
        <ecNumber evidence="8">2.7.1.69</ecNumber>
    </submittedName>
</protein>
<proteinExistence type="predicted"/>
<dbReference type="PROSITE" id="PS51095">
    <property type="entry name" value="PTS_EIIA_TYPE_3"/>
    <property type="match status" value="1"/>
</dbReference>
<feature type="modified residue" description="Phosphohistidine; by HPr" evidence="7">
    <location>
        <position position="80"/>
    </location>
</feature>
<name>D1YKZ1_LACGS</name>
<organism evidence="8 9">
    <name type="scientific">Lactobacillus gasseri 224-1</name>
    <dbReference type="NCBI Taxonomy" id="679196"/>
    <lineage>
        <taxon>Bacteria</taxon>
        <taxon>Bacillati</taxon>
        <taxon>Bacillota</taxon>
        <taxon>Bacilli</taxon>
        <taxon>Lactobacillales</taxon>
        <taxon>Lactobacillaceae</taxon>
        <taxon>Lactobacillus</taxon>
    </lineage>
</organism>
<dbReference type="SUPFAM" id="SSF46973">
    <property type="entry name" value="Enzyme IIa from lactose specific PTS, IIa-lac"/>
    <property type="match status" value="1"/>
</dbReference>
<dbReference type="InterPro" id="IPR003188">
    <property type="entry name" value="PTS_IIA_lac/cel"/>
</dbReference>
<dbReference type="CDD" id="cd00215">
    <property type="entry name" value="PTS_IIA_lac"/>
    <property type="match status" value="1"/>
</dbReference>
<dbReference type="GO" id="GO:0009401">
    <property type="term" value="P:phosphoenolpyruvate-dependent sugar phosphotransferase system"/>
    <property type="evidence" value="ECO:0007669"/>
    <property type="project" value="UniProtKB-KW"/>
</dbReference>
<dbReference type="EMBL" id="ADFT01000034">
    <property type="protein sequence ID" value="EFB61895.1"/>
    <property type="molecule type" value="Genomic_DNA"/>
</dbReference>
<evidence type="ECO:0000256" key="6">
    <source>
        <dbReference type="PIRSR" id="PIRSR000699-2"/>
    </source>
</evidence>
<accession>D1YKZ1</accession>
<comment type="cofactor">
    <cofactor evidence="6">
        <name>Mg(2+)</name>
        <dbReference type="ChEBI" id="CHEBI:18420"/>
    </cofactor>
    <text evidence="6">Binds 1 Mg(2+) ion per trimer.</text>
</comment>
<evidence type="ECO:0000256" key="7">
    <source>
        <dbReference type="PROSITE-ProRule" id="PRU00418"/>
    </source>
</evidence>
<dbReference type="EC" id="2.7.1.69" evidence="8"/>
<dbReference type="Gene3D" id="1.20.58.80">
    <property type="entry name" value="Phosphotransferase system, lactose/cellobiose-type IIA subunit"/>
    <property type="match status" value="1"/>
</dbReference>
<sequence>MAQENSDNMQVVMGIIMQAGNAKAAAMQAIQAAKKGDFDKADEFIKQANEGLVNAHNVQTDMLTQEAQGNHVKVDLYMVHAQDHLMTAITFIDLAKEVVAVYKKWLKNNDCGSKILKSCSNSTKKN</sequence>
<evidence type="ECO:0000256" key="3">
    <source>
        <dbReference type="ARBA" id="ARBA00022679"/>
    </source>
</evidence>
<evidence type="ECO:0000313" key="8">
    <source>
        <dbReference type="EMBL" id="EFB61895.1"/>
    </source>
</evidence>
<gene>
    <name evidence="8" type="primary">lacF</name>
    <name evidence="8" type="ORF">HMPREF9209_1827</name>
</gene>
<keyword evidence="3 8" id="KW-0808">Transferase</keyword>
<dbReference type="Proteomes" id="UP000003684">
    <property type="component" value="Unassembled WGS sequence"/>
</dbReference>
<feature type="active site" description="Tele-phosphohistidine intermediate" evidence="5">
    <location>
        <position position="80"/>
    </location>
</feature>
<keyword evidence="6" id="KW-0479">Metal-binding</keyword>
<keyword evidence="2" id="KW-0762">Sugar transport</keyword>
<dbReference type="Pfam" id="PF02255">
    <property type="entry name" value="PTS_IIA"/>
    <property type="match status" value="1"/>
</dbReference>
<dbReference type="PANTHER" id="PTHR34382">
    <property type="entry name" value="PTS SYSTEM N,N'-DIACETYLCHITOBIOSE-SPECIFIC EIIA COMPONENT"/>
    <property type="match status" value="1"/>
</dbReference>
<dbReference type="GO" id="GO:0046872">
    <property type="term" value="F:metal ion binding"/>
    <property type="evidence" value="ECO:0007669"/>
    <property type="project" value="UniProtKB-KW"/>
</dbReference>
<evidence type="ECO:0000313" key="9">
    <source>
        <dbReference type="Proteomes" id="UP000003684"/>
    </source>
</evidence>
<keyword evidence="6" id="KW-0460">Magnesium</keyword>
<feature type="binding site" evidence="6">
    <location>
        <position position="83"/>
    </location>
    <ligand>
        <name>Mg(2+)</name>
        <dbReference type="ChEBI" id="CHEBI:18420"/>
        <note>ligand shared between all trimeric partners</note>
    </ligand>
</feature>
<dbReference type="GO" id="GO:0016740">
    <property type="term" value="F:transferase activity"/>
    <property type="evidence" value="ECO:0007669"/>
    <property type="project" value="UniProtKB-KW"/>
</dbReference>
<evidence type="ECO:0000256" key="1">
    <source>
        <dbReference type="ARBA" id="ARBA00022448"/>
    </source>
</evidence>
<dbReference type="InterPro" id="IPR036542">
    <property type="entry name" value="PTS_IIA_lac/cel_sf"/>
</dbReference>
<dbReference type="PANTHER" id="PTHR34382:SF7">
    <property type="entry name" value="PTS SYSTEM N,N'-DIACETYLCHITOBIOSE-SPECIFIC EIIA COMPONENT"/>
    <property type="match status" value="1"/>
</dbReference>
<comment type="caution">
    <text evidence="8">The sequence shown here is derived from an EMBL/GenBank/DDBJ whole genome shotgun (WGS) entry which is preliminary data.</text>
</comment>
<keyword evidence="4" id="KW-0598">Phosphotransferase system</keyword>
<evidence type="ECO:0000256" key="5">
    <source>
        <dbReference type="PIRSR" id="PIRSR000699-1"/>
    </source>
</evidence>
<reference evidence="8 9" key="1">
    <citation type="submission" date="2009-12" db="EMBL/GenBank/DDBJ databases">
        <title>Genome Sequence of Lactobacillus gasseri 224-1.</title>
        <authorList>
            <person name="Durkin A.S."/>
            <person name="Madupu R."/>
            <person name="Torralba M."/>
            <person name="Methe B."/>
            <person name="Sutton G."/>
            <person name="Strausberg R.L."/>
            <person name="Nelson K.E."/>
        </authorList>
    </citation>
    <scope>NUCLEOTIDE SEQUENCE [LARGE SCALE GENOMIC DNA]</scope>
    <source>
        <strain evidence="8 9">224-1</strain>
    </source>
</reference>
<evidence type="ECO:0000256" key="4">
    <source>
        <dbReference type="ARBA" id="ARBA00022683"/>
    </source>
</evidence>
<dbReference type="PIRSF" id="PIRSF000699">
    <property type="entry name" value="PTS_IILac_III"/>
    <property type="match status" value="1"/>
</dbReference>